<evidence type="ECO:0000256" key="8">
    <source>
        <dbReference type="ARBA" id="ARBA00023136"/>
    </source>
</evidence>
<dbReference type="AlphaFoldDB" id="A0A8T2IEK6"/>
<dbReference type="GO" id="GO:0004930">
    <property type="term" value="F:G protein-coupled receptor activity"/>
    <property type="evidence" value="ECO:0007669"/>
    <property type="project" value="UniProtKB-KW"/>
</dbReference>
<gene>
    <name evidence="16" type="ORF">GDO86_019502</name>
</gene>
<keyword evidence="5 14" id="KW-0552">Olfaction</keyword>
<keyword evidence="3 14" id="KW-0716">Sensory transduction</keyword>
<evidence type="ECO:0000256" key="10">
    <source>
        <dbReference type="ARBA" id="ARBA00023170"/>
    </source>
</evidence>
<keyword evidence="11" id="KW-0325">Glycoprotein</keyword>
<evidence type="ECO:0000256" key="2">
    <source>
        <dbReference type="ARBA" id="ARBA00022475"/>
    </source>
</evidence>
<comment type="caution">
    <text evidence="16">The sequence shown here is derived from an EMBL/GenBank/DDBJ whole genome shotgun (WGS) entry which is preliminary data.</text>
</comment>
<dbReference type="InterPro" id="IPR050939">
    <property type="entry name" value="Olfactory_GPCR1"/>
</dbReference>
<dbReference type="GO" id="GO:0005886">
    <property type="term" value="C:plasma membrane"/>
    <property type="evidence" value="ECO:0007669"/>
    <property type="project" value="UniProtKB-SubCell"/>
</dbReference>
<dbReference type="GO" id="GO:0004984">
    <property type="term" value="F:olfactory receptor activity"/>
    <property type="evidence" value="ECO:0007669"/>
    <property type="project" value="InterPro"/>
</dbReference>
<dbReference type="SUPFAM" id="SSF81321">
    <property type="entry name" value="Family A G protein-coupled receptor-like"/>
    <property type="match status" value="1"/>
</dbReference>
<dbReference type="InterPro" id="IPR000276">
    <property type="entry name" value="GPCR_Rhodpsn"/>
</dbReference>
<evidence type="ECO:0000256" key="9">
    <source>
        <dbReference type="ARBA" id="ARBA00023157"/>
    </source>
</evidence>
<evidence type="ECO:0000256" key="14">
    <source>
        <dbReference type="RuleBase" id="RU363047"/>
    </source>
</evidence>
<evidence type="ECO:0000256" key="11">
    <source>
        <dbReference type="ARBA" id="ARBA00023180"/>
    </source>
</evidence>
<evidence type="ECO:0000256" key="6">
    <source>
        <dbReference type="ARBA" id="ARBA00022989"/>
    </source>
</evidence>
<organism evidence="16 17">
    <name type="scientific">Hymenochirus boettgeri</name>
    <name type="common">Congo dwarf clawed frog</name>
    <dbReference type="NCBI Taxonomy" id="247094"/>
    <lineage>
        <taxon>Eukaryota</taxon>
        <taxon>Metazoa</taxon>
        <taxon>Chordata</taxon>
        <taxon>Craniata</taxon>
        <taxon>Vertebrata</taxon>
        <taxon>Euteleostomi</taxon>
        <taxon>Amphibia</taxon>
        <taxon>Batrachia</taxon>
        <taxon>Anura</taxon>
        <taxon>Pipoidea</taxon>
        <taxon>Pipidae</taxon>
        <taxon>Pipinae</taxon>
        <taxon>Hymenochirus</taxon>
    </lineage>
</organism>
<evidence type="ECO:0000256" key="3">
    <source>
        <dbReference type="ARBA" id="ARBA00022606"/>
    </source>
</evidence>
<dbReference type="PANTHER" id="PTHR24242:SF398">
    <property type="entry name" value="OLFACTORY RECEPTOR 11L1-LIKE"/>
    <property type="match status" value="1"/>
</dbReference>
<dbReference type="PANTHER" id="PTHR24242">
    <property type="entry name" value="G-PROTEIN COUPLED RECEPTOR"/>
    <property type="match status" value="1"/>
</dbReference>
<evidence type="ECO:0000256" key="13">
    <source>
        <dbReference type="RuleBase" id="RU000688"/>
    </source>
</evidence>
<feature type="domain" description="G-protein coupled receptors family 1 profile" evidence="15">
    <location>
        <begin position="1"/>
        <end position="232"/>
    </location>
</feature>
<keyword evidence="2 14" id="KW-1003">Cell membrane</keyword>
<feature type="transmembrane region" description="Helical" evidence="14">
    <location>
        <begin position="82"/>
        <end position="110"/>
    </location>
</feature>
<dbReference type="Pfam" id="PF13853">
    <property type="entry name" value="7tm_4"/>
    <property type="match status" value="1"/>
</dbReference>
<proteinExistence type="inferred from homology"/>
<evidence type="ECO:0000256" key="5">
    <source>
        <dbReference type="ARBA" id="ARBA00022725"/>
    </source>
</evidence>
<feature type="transmembrane region" description="Helical" evidence="14">
    <location>
        <begin position="180"/>
        <end position="203"/>
    </location>
</feature>
<feature type="transmembrane region" description="Helical" evidence="14">
    <location>
        <begin position="215"/>
        <end position="234"/>
    </location>
</feature>
<feature type="transmembrane region" description="Helical" evidence="14">
    <location>
        <begin position="32"/>
        <end position="62"/>
    </location>
</feature>
<keyword evidence="8 14" id="KW-0472">Membrane</keyword>
<evidence type="ECO:0000259" key="15">
    <source>
        <dbReference type="PROSITE" id="PS50262"/>
    </source>
</evidence>
<evidence type="ECO:0000313" key="17">
    <source>
        <dbReference type="Proteomes" id="UP000812440"/>
    </source>
</evidence>
<dbReference type="InterPro" id="IPR000725">
    <property type="entry name" value="Olfact_rcpt"/>
</dbReference>
<dbReference type="PROSITE" id="PS50262">
    <property type="entry name" value="G_PROTEIN_RECEP_F1_2"/>
    <property type="match status" value="1"/>
</dbReference>
<dbReference type="OrthoDB" id="5967130at2759"/>
<evidence type="ECO:0000256" key="12">
    <source>
        <dbReference type="ARBA" id="ARBA00023224"/>
    </source>
</evidence>
<feature type="transmembrane region" description="Helical" evidence="14">
    <location>
        <begin position="146"/>
        <end position="168"/>
    </location>
</feature>
<keyword evidence="17" id="KW-1185">Reference proteome</keyword>
<keyword evidence="4 13" id="KW-0812">Transmembrane</keyword>
<evidence type="ECO:0000256" key="1">
    <source>
        <dbReference type="ARBA" id="ARBA00004651"/>
    </source>
</evidence>
<dbReference type="PRINTS" id="PR00237">
    <property type="entry name" value="GPCRRHODOPSN"/>
</dbReference>
<dbReference type="InterPro" id="IPR017452">
    <property type="entry name" value="GPCR_Rhodpsn_7TM"/>
</dbReference>
<keyword evidence="9" id="KW-1015">Disulfide bond</keyword>
<evidence type="ECO:0000313" key="16">
    <source>
        <dbReference type="EMBL" id="KAG8431039.1"/>
    </source>
</evidence>
<dbReference type="Proteomes" id="UP000812440">
    <property type="component" value="Unassembled WGS sequence"/>
</dbReference>
<evidence type="ECO:0000256" key="4">
    <source>
        <dbReference type="ARBA" id="ARBA00022692"/>
    </source>
</evidence>
<evidence type="ECO:0000256" key="7">
    <source>
        <dbReference type="ARBA" id="ARBA00023040"/>
    </source>
</evidence>
<comment type="subcellular location">
    <subcellularLocation>
        <location evidence="1 14">Cell membrane</location>
        <topology evidence="1 14">Multi-pass membrane protein</topology>
    </subcellularLocation>
</comment>
<dbReference type="PRINTS" id="PR00245">
    <property type="entry name" value="OLFACTORYR"/>
</dbReference>
<keyword evidence="6 14" id="KW-1133">Transmembrane helix</keyword>
<dbReference type="EMBL" id="JAACNH010000400">
    <property type="protein sequence ID" value="KAG8431039.1"/>
    <property type="molecule type" value="Genomic_DNA"/>
</dbReference>
<comment type="similarity">
    <text evidence="13">Belongs to the G-protein coupled receptor 1 family.</text>
</comment>
<dbReference type="FunFam" id="1.20.1070.10:FF:000010">
    <property type="entry name" value="Olfactory receptor"/>
    <property type="match status" value="1"/>
</dbReference>
<keyword evidence="7 13" id="KW-0297">G-protein coupled receptor</keyword>
<reference evidence="16" key="1">
    <citation type="thesis" date="2020" institute="ProQuest LLC" country="789 East Eisenhower Parkway, Ann Arbor, MI, USA">
        <title>Comparative Genomics and Chromosome Evolution.</title>
        <authorList>
            <person name="Mudd A.B."/>
        </authorList>
    </citation>
    <scope>NUCLEOTIDE SEQUENCE</scope>
    <source>
        <strain evidence="16">Female2</strain>
        <tissue evidence="16">Blood</tissue>
    </source>
</reference>
<keyword evidence="10 13" id="KW-0675">Receptor</keyword>
<dbReference type="Gene3D" id="1.20.1070.10">
    <property type="entry name" value="Rhodopsin 7-helix transmembrane proteins"/>
    <property type="match status" value="1"/>
</dbReference>
<sequence length="261" mass="29676">MYFFLRQLSVCDLLQSTNIAPVLLQAIIKDGVIIALGGCLIQFYIFICSEAFECLLLTVISFDRYLAICNPLRYISIMNHRLCFILNLTSWLLSLISSVITVTIMASLTFCDRNTINHFFCDFFPLLQLSCSDTFLVQMDLIVQSIPLVFFTFLFIVVSYVCIVHSVLKIVSSTGRQKAFSTCSSHLAVVSMFYGTLIGIYVVPPRNQLLTLSKVLSLFYTVVIPLVNPVIYSLKSKDMKSALEKMLVRRPHMPINNKREY</sequence>
<protein>
    <recommendedName>
        <fullName evidence="14">Olfactory receptor</fullName>
    </recommendedName>
</protein>
<keyword evidence="12 13" id="KW-0807">Transducer</keyword>
<name>A0A8T2IEK6_9PIPI</name>
<dbReference type="PROSITE" id="PS00237">
    <property type="entry name" value="G_PROTEIN_RECEP_F1_1"/>
    <property type="match status" value="1"/>
</dbReference>
<accession>A0A8T2IEK6</accession>